<dbReference type="InterPro" id="IPR027275">
    <property type="entry name" value="PRC-brl_dom"/>
</dbReference>
<reference evidence="2 3" key="1">
    <citation type="journal article" date="2014" name="BMC Genomics">
        <title>Comparison of environmental and isolate Sulfobacillus genomes reveals diverse carbon, sulfur, nitrogen, and hydrogen metabolisms.</title>
        <authorList>
            <person name="Justice N.B."/>
            <person name="Norman A."/>
            <person name="Brown C.T."/>
            <person name="Singh A."/>
            <person name="Thomas B.C."/>
            <person name="Banfield J.F."/>
        </authorList>
    </citation>
    <scope>NUCLEOTIDE SEQUENCE [LARGE SCALE GENOMIC DNA]</scope>
    <source>
        <strain evidence="2">AMDSBA3</strain>
    </source>
</reference>
<dbReference type="EMBL" id="PXYV01000001">
    <property type="protein sequence ID" value="PSR24111.1"/>
    <property type="molecule type" value="Genomic_DNA"/>
</dbReference>
<feature type="domain" description="PRC-barrel" evidence="1">
    <location>
        <begin position="92"/>
        <end position="141"/>
    </location>
</feature>
<proteinExistence type="predicted"/>
<evidence type="ECO:0000313" key="3">
    <source>
        <dbReference type="Proteomes" id="UP000241848"/>
    </source>
</evidence>
<dbReference type="InterPro" id="IPR011033">
    <property type="entry name" value="PRC_barrel-like_sf"/>
</dbReference>
<name>A0A2T2WPE4_9FIRM</name>
<dbReference type="AlphaFoldDB" id="A0A2T2WPE4"/>
<dbReference type="SUPFAM" id="SSF50346">
    <property type="entry name" value="PRC-barrel domain"/>
    <property type="match status" value="1"/>
</dbReference>
<dbReference type="Proteomes" id="UP000241848">
    <property type="component" value="Unassembled WGS sequence"/>
</dbReference>
<sequence length="163" mass="18547">MVSGWHVAHLPVRVAGDKRVRQMVDQVLVSWPDLRILGFLLTSRPFQIPFVPVQAAFKLTGVGLEIRSFGETQLKSRRWRRDMLGLQKAYWGLPVVDLTGRFYGRLKDVLFDERTLHVTHLIVSRGVLGDLMEGAMVVRAQDVLDVARGEIKIQPSRAPFSMR</sequence>
<protein>
    <recommendedName>
        <fullName evidence="1">PRC-barrel domain-containing protein</fullName>
    </recommendedName>
</protein>
<evidence type="ECO:0000259" key="1">
    <source>
        <dbReference type="Pfam" id="PF05239"/>
    </source>
</evidence>
<dbReference type="Gene3D" id="2.30.30.240">
    <property type="entry name" value="PRC-barrel domain"/>
    <property type="match status" value="1"/>
</dbReference>
<evidence type="ECO:0000313" key="2">
    <source>
        <dbReference type="EMBL" id="PSR24111.1"/>
    </source>
</evidence>
<organism evidence="2 3">
    <name type="scientific">Sulfobacillus acidophilus</name>
    <dbReference type="NCBI Taxonomy" id="53633"/>
    <lineage>
        <taxon>Bacteria</taxon>
        <taxon>Bacillati</taxon>
        <taxon>Bacillota</taxon>
        <taxon>Clostridia</taxon>
        <taxon>Eubacteriales</taxon>
        <taxon>Clostridiales Family XVII. Incertae Sedis</taxon>
        <taxon>Sulfobacillus</taxon>
    </lineage>
</organism>
<comment type="caution">
    <text evidence="2">The sequence shown here is derived from an EMBL/GenBank/DDBJ whole genome shotgun (WGS) entry which is preliminary data.</text>
</comment>
<dbReference type="Pfam" id="PF05239">
    <property type="entry name" value="PRC"/>
    <property type="match status" value="1"/>
</dbReference>
<gene>
    <name evidence="2" type="ORF">C7B45_00410</name>
</gene>
<accession>A0A2T2WPE4</accession>